<dbReference type="CDD" id="cd01949">
    <property type="entry name" value="GGDEF"/>
    <property type="match status" value="1"/>
</dbReference>
<dbReference type="InterPro" id="IPR029787">
    <property type="entry name" value="Nucleotide_cyclase"/>
</dbReference>
<sequence length="329" mass="34543">MRAGPVVGGAGLSAALEPRPAFDTACRMVVDYLARAAPMGAWAVTRVAGPTQVVLVAADSAYGFVSPGAEFPWDTAMCRTMAAGSTPRVVPDTRAVPALAAAVDAAAAQAMVIGAYVGTPIVWPDGRLFGTVCGVDPGALPGDGADPGLLDLLSNLLSTVLQADTASTEAARALEQALGESETDPLTGLLNRRGWDRWIDREEDRFRRFGDPASVVVLDLDLLKQVNDTRGHDAGDRYIRNAADVLRGCVRDGDALARFGGDEFAMVVRTGRDEARELVDRMETALSAAGVQGSFGFAPYSVVTGFPGAVADADAAMYETKRRRRASRG</sequence>
<dbReference type="PANTHER" id="PTHR45138">
    <property type="entry name" value="REGULATORY COMPONENTS OF SENSORY TRANSDUCTION SYSTEM"/>
    <property type="match status" value="1"/>
</dbReference>
<dbReference type="SMART" id="SM00065">
    <property type="entry name" value="GAF"/>
    <property type="match status" value="1"/>
</dbReference>
<dbReference type="Pfam" id="PF00990">
    <property type="entry name" value="GGDEF"/>
    <property type="match status" value="1"/>
</dbReference>
<protein>
    <submittedName>
        <fullName evidence="2">GGDEF domain-containing protein</fullName>
    </submittedName>
</protein>
<accession>A0ABY6P2H3</accession>
<dbReference type="SMART" id="SM00267">
    <property type="entry name" value="GGDEF"/>
    <property type="match status" value="1"/>
</dbReference>
<dbReference type="InterPro" id="IPR050469">
    <property type="entry name" value="Diguanylate_Cyclase"/>
</dbReference>
<dbReference type="InterPro" id="IPR029016">
    <property type="entry name" value="GAF-like_dom_sf"/>
</dbReference>
<proteinExistence type="predicted"/>
<dbReference type="Gene3D" id="3.30.450.40">
    <property type="match status" value="1"/>
</dbReference>
<dbReference type="RefSeq" id="WP_265383944.1">
    <property type="nucleotide sequence ID" value="NZ_CP110615.1"/>
</dbReference>
<dbReference type="NCBIfam" id="TIGR00254">
    <property type="entry name" value="GGDEF"/>
    <property type="match status" value="1"/>
</dbReference>
<organism evidence="2 3">
    <name type="scientific">Rhodococcus antarcticus</name>
    <dbReference type="NCBI Taxonomy" id="2987751"/>
    <lineage>
        <taxon>Bacteria</taxon>
        <taxon>Bacillati</taxon>
        <taxon>Actinomycetota</taxon>
        <taxon>Actinomycetes</taxon>
        <taxon>Mycobacteriales</taxon>
        <taxon>Nocardiaceae</taxon>
        <taxon>Rhodococcus</taxon>
    </lineage>
</organism>
<reference evidence="2" key="1">
    <citation type="submission" date="2022-10" db="EMBL/GenBank/DDBJ databases">
        <title>Rhodococcus sp.75.</title>
        <authorList>
            <person name="Sun M."/>
        </authorList>
    </citation>
    <scope>NUCLEOTIDE SEQUENCE</scope>
    <source>
        <strain evidence="2">75</strain>
    </source>
</reference>
<dbReference type="SUPFAM" id="SSF55781">
    <property type="entry name" value="GAF domain-like"/>
    <property type="match status" value="1"/>
</dbReference>
<dbReference type="InterPro" id="IPR003018">
    <property type="entry name" value="GAF"/>
</dbReference>
<evidence type="ECO:0000259" key="1">
    <source>
        <dbReference type="PROSITE" id="PS50887"/>
    </source>
</evidence>
<dbReference type="PROSITE" id="PS50887">
    <property type="entry name" value="GGDEF"/>
    <property type="match status" value="1"/>
</dbReference>
<evidence type="ECO:0000313" key="2">
    <source>
        <dbReference type="EMBL" id="UZJ25840.1"/>
    </source>
</evidence>
<dbReference type="Proteomes" id="UP001164965">
    <property type="component" value="Chromosome"/>
</dbReference>
<dbReference type="Gene3D" id="3.30.70.270">
    <property type="match status" value="1"/>
</dbReference>
<dbReference type="SUPFAM" id="SSF55073">
    <property type="entry name" value="Nucleotide cyclase"/>
    <property type="match status" value="1"/>
</dbReference>
<name>A0ABY6P2H3_9NOCA</name>
<dbReference type="InterPro" id="IPR043128">
    <property type="entry name" value="Rev_trsase/Diguanyl_cyclase"/>
</dbReference>
<keyword evidence="3" id="KW-1185">Reference proteome</keyword>
<feature type="domain" description="GGDEF" evidence="1">
    <location>
        <begin position="211"/>
        <end position="329"/>
    </location>
</feature>
<dbReference type="EMBL" id="CP110615">
    <property type="protein sequence ID" value="UZJ25840.1"/>
    <property type="molecule type" value="Genomic_DNA"/>
</dbReference>
<evidence type="ECO:0000313" key="3">
    <source>
        <dbReference type="Proteomes" id="UP001164965"/>
    </source>
</evidence>
<gene>
    <name evidence="2" type="ORF">RHODO2019_05220</name>
</gene>
<dbReference type="PANTHER" id="PTHR45138:SF9">
    <property type="entry name" value="DIGUANYLATE CYCLASE DGCM-RELATED"/>
    <property type="match status" value="1"/>
</dbReference>
<dbReference type="InterPro" id="IPR000160">
    <property type="entry name" value="GGDEF_dom"/>
</dbReference>